<proteinExistence type="predicted"/>
<sequence>MTEDKSKKRELHEDWIDRLLDKCEEAGVSKHVFERFIHYYVRQGGDNGAKSDSATERT</sequence>
<comment type="caution">
    <text evidence="1">The sequence shown here is derived from an EMBL/GenBank/DDBJ whole genome shotgun (WGS) entry which is preliminary data.</text>
</comment>
<evidence type="ECO:0000313" key="2">
    <source>
        <dbReference type="Proteomes" id="UP001601059"/>
    </source>
</evidence>
<dbReference type="EMBL" id="JBIACK010000022">
    <property type="protein sequence ID" value="MFE8704000.1"/>
    <property type="molecule type" value="Genomic_DNA"/>
</dbReference>
<gene>
    <name evidence="1" type="ORF">ACFYKX_25860</name>
</gene>
<reference evidence="1 2" key="1">
    <citation type="submission" date="2024-08" db="EMBL/GenBank/DDBJ databases">
        <title>Two novel Cytobacillus novel species.</title>
        <authorList>
            <person name="Liu G."/>
        </authorList>
    </citation>
    <scope>NUCLEOTIDE SEQUENCE [LARGE SCALE GENOMIC DNA]</scope>
    <source>
        <strain evidence="1 2">FJAT-54145</strain>
    </source>
</reference>
<protein>
    <recommendedName>
        <fullName evidence="3">Sin domain-containing protein</fullName>
    </recommendedName>
</protein>
<accession>A0ABW6KL92</accession>
<organism evidence="1 2">
    <name type="scientific">Cytobacillus spartinae</name>
    <dbReference type="NCBI Taxonomy" id="3299023"/>
    <lineage>
        <taxon>Bacteria</taxon>
        <taxon>Bacillati</taxon>
        <taxon>Bacillota</taxon>
        <taxon>Bacilli</taxon>
        <taxon>Bacillales</taxon>
        <taxon>Bacillaceae</taxon>
        <taxon>Cytobacillus</taxon>
    </lineage>
</organism>
<evidence type="ECO:0000313" key="1">
    <source>
        <dbReference type="EMBL" id="MFE8704000.1"/>
    </source>
</evidence>
<dbReference type="RefSeq" id="WP_389364995.1">
    <property type="nucleotide sequence ID" value="NZ_JBIACK010000022.1"/>
</dbReference>
<dbReference type="Proteomes" id="UP001601059">
    <property type="component" value="Unassembled WGS sequence"/>
</dbReference>
<keyword evidence="2" id="KW-1185">Reference proteome</keyword>
<name>A0ABW6KL92_9BACI</name>
<evidence type="ECO:0008006" key="3">
    <source>
        <dbReference type="Google" id="ProtNLM"/>
    </source>
</evidence>